<dbReference type="InterPro" id="IPR002372">
    <property type="entry name" value="PQQ_rpt_dom"/>
</dbReference>
<dbReference type="RefSeq" id="WP_382048345.1">
    <property type="nucleotide sequence ID" value="NZ_JBHSKJ010000020.1"/>
</dbReference>
<feature type="domain" description="Pyrrolo-quinoline quinone repeat" evidence="1">
    <location>
        <begin position="135"/>
        <end position="403"/>
    </location>
</feature>
<accession>A0ABW0A4J3</accession>
<dbReference type="Gene3D" id="2.130.10.10">
    <property type="entry name" value="YVTN repeat-like/Quinoprotein amine dehydrogenase"/>
    <property type="match status" value="2"/>
</dbReference>
<reference evidence="3" key="1">
    <citation type="journal article" date="2019" name="Int. J. Syst. Evol. Microbiol.">
        <title>The Global Catalogue of Microorganisms (GCM) 10K type strain sequencing project: providing services to taxonomists for standard genome sequencing and annotation.</title>
        <authorList>
            <consortium name="The Broad Institute Genomics Platform"/>
            <consortium name="The Broad Institute Genome Sequencing Center for Infectious Disease"/>
            <person name="Wu L."/>
            <person name="Ma J."/>
        </authorList>
    </citation>
    <scope>NUCLEOTIDE SEQUENCE [LARGE SCALE GENOMIC DNA]</scope>
    <source>
        <strain evidence="3">CGMCC 4.1641</strain>
    </source>
</reference>
<comment type="caution">
    <text evidence="2">The sequence shown here is derived from an EMBL/GenBank/DDBJ whole genome shotgun (WGS) entry which is preliminary data.</text>
</comment>
<evidence type="ECO:0000313" key="3">
    <source>
        <dbReference type="Proteomes" id="UP001596222"/>
    </source>
</evidence>
<sequence>MPPRKGLIALAVAVGLVLVVALGAGVWMLLPGDGTRDGSGKGGSGGSRATVSWSLPYTRSGLDHPRMIRGVWFTDKTVVKALPDRVVGLDPKTGKQRWEAPTPGSGSVMCQASADSTAGIAILARGAGRACHTFYAVDLTSGKTLWEHSTDSDEWAPSGGPRIARSGDVVVVSADDHVTTAYRVSDGKQLWKDDDKGLYEDDEAKDTCRGDGYTGGKQLVRIQHCILGSKDPGTYLAAVDPATGHATWKYRLGEYGGQGQVLATSPIVVDDPDRPYEGRARVSVLDDNGKLRTRLEGAPKRRYGLSRGDGSAPATDVRITGDKLVMASDGDGDGGDKNSEDNNQLSAWSLTTGKRLWDQRATGYLQTYHLVATSDTDDILAYSAGNIHDPSTLVRFDPSTGSRKTVRTYRPTPTKAWTGSDPYPLAHGKFLYLSAGYVSENKATESERRLKSLMALPGTDN</sequence>
<dbReference type="InterPro" id="IPR015943">
    <property type="entry name" value="WD40/YVTN_repeat-like_dom_sf"/>
</dbReference>
<proteinExistence type="predicted"/>
<organism evidence="2 3">
    <name type="scientific">Streptomyces aureoversilis</name>
    <dbReference type="NCBI Taxonomy" id="67277"/>
    <lineage>
        <taxon>Bacteria</taxon>
        <taxon>Bacillati</taxon>
        <taxon>Actinomycetota</taxon>
        <taxon>Actinomycetes</taxon>
        <taxon>Kitasatosporales</taxon>
        <taxon>Streptomycetaceae</taxon>
        <taxon>Streptomyces</taxon>
    </lineage>
</organism>
<protein>
    <submittedName>
        <fullName evidence="2">PQQ-binding-like beta-propeller repeat protein</fullName>
    </submittedName>
</protein>
<evidence type="ECO:0000313" key="2">
    <source>
        <dbReference type="EMBL" id="MFC5148660.1"/>
    </source>
</evidence>
<dbReference type="Proteomes" id="UP001596222">
    <property type="component" value="Unassembled WGS sequence"/>
</dbReference>
<dbReference type="PANTHER" id="PTHR34512:SF30">
    <property type="entry name" value="OUTER MEMBRANE PROTEIN ASSEMBLY FACTOR BAMB"/>
    <property type="match status" value="1"/>
</dbReference>
<dbReference type="InterPro" id="IPR011047">
    <property type="entry name" value="Quinoprotein_ADH-like_sf"/>
</dbReference>
<name>A0ABW0A4J3_9ACTN</name>
<evidence type="ECO:0000259" key="1">
    <source>
        <dbReference type="Pfam" id="PF13360"/>
    </source>
</evidence>
<gene>
    <name evidence="2" type="ORF">ACFPP6_28735</name>
</gene>
<dbReference type="PANTHER" id="PTHR34512">
    <property type="entry name" value="CELL SURFACE PROTEIN"/>
    <property type="match status" value="1"/>
</dbReference>
<dbReference type="Pfam" id="PF13360">
    <property type="entry name" value="PQQ_2"/>
    <property type="match status" value="1"/>
</dbReference>
<dbReference type="EMBL" id="JBHSKJ010000020">
    <property type="protein sequence ID" value="MFC5148660.1"/>
    <property type="molecule type" value="Genomic_DNA"/>
</dbReference>
<keyword evidence="3" id="KW-1185">Reference proteome</keyword>
<dbReference type="SUPFAM" id="SSF50998">
    <property type="entry name" value="Quinoprotein alcohol dehydrogenase-like"/>
    <property type="match status" value="2"/>
</dbReference>